<dbReference type="Gene3D" id="2.30.42.10">
    <property type="match status" value="1"/>
</dbReference>
<keyword evidence="2" id="KW-1185">Reference proteome</keyword>
<comment type="caution">
    <text evidence="1">The sequence shown here is derived from an EMBL/GenBank/DDBJ whole genome shotgun (WGS) entry which is preliminary data.</text>
</comment>
<dbReference type="SUPFAM" id="SSF50156">
    <property type="entry name" value="PDZ domain-like"/>
    <property type="match status" value="1"/>
</dbReference>
<gene>
    <name evidence="1" type="ORF">KTT_27800</name>
</gene>
<protein>
    <recommendedName>
        <fullName evidence="3">PDZ domain-containing protein</fullName>
    </recommendedName>
</protein>
<dbReference type="Gene3D" id="2.40.10.120">
    <property type="match status" value="1"/>
</dbReference>
<dbReference type="Pfam" id="PF13365">
    <property type="entry name" value="Trypsin_2"/>
    <property type="match status" value="1"/>
</dbReference>
<dbReference type="SUPFAM" id="SSF50494">
    <property type="entry name" value="Trypsin-like serine proteases"/>
    <property type="match status" value="1"/>
</dbReference>
<dbReference type="InterPro" id="IPR001940">
    <property type="entry name" value="Peptidase_S1C"/>
</dbReference>
<evidence type="ECO:0000313" key="2">
    <source>
        <dbReference type="Proteomes" id="UP000287352"/>
    </source>
</evidence>
<dbReference type="AlphaFoldDB" id="A0A402A1P3"/>
<dbReference type="RefSeq" id="WP_126580502.1">
    <property type="nucleotide sequence ID" value="NZ_BIFR01000001.1"/>
</dbReference>
<dbReference type="PANTHER" id="PTHR22939:SF129">
    <property type="entry name" value="SERINE PROTEASE HTRA2, MITOCHONDRIAL"/>
    <property type="match status" value="1"/>
</dbReference>
<name>A0A402A1P3_9CHLR</name>
<accession>A0A402A1P3</accession>
<dbReference type="GO" id="GO:0004252">
    <property type="term" value="F:serine-type endopeptidase activity"/>
    <property type="evidence" value="ECO:0007669"/>
    <property type="project" value="InterPro"/>
</dbReference>
<evidence type="ECO:0008006" key="3">
    <source>
        <dbReference type="Google" id="ProtNLM"/>
    </source>
</evidence>
<sequence>MSQTTFSTQSSLPLPDAFSTGLTALFADARPAIVQVHVDQRGGGTGIVWSADGQILTNNHVIAGMRSQLQVHFADGTTLDATILHRHPQLDLALLKVHAKDLPTLVPGDSDALRIGEWVFAIGHPWGQRWVVTAGIVSRLSSVQLTPQLKTRYIQSDVRLAPGNSGGPLLNAEGKVVGINAMIFGGDLSVAIPSQVVKAWLEALPGRRPTLGVELQIVPLPAPIQQQLSNGQTQGLLIVGLPGRQDRYTDLFLGDILLEAAGQPVTDVKMLRKILAVQEGKELSLKIVRGGQIHVLPAALLITD</sequence>
<dbReference type="GO" id="GO:0006508">
    <property type="term" value="P:proteolysis"/>
    <property type="evidence" value="ECO:0007669"/>
    <property type="project" value="InterPro"/>
</dbReference>
<dbReference type="Proteomes" id="UP000287352">
    <property type="component" value="Unassembled WGS sequence"/>
</dbReference>
<dbReference type="InterPro" id="IPR036034">
    <property type="entry name" value="PDZ_sf"/>
</dbReference>
<proteinExistence type="predicted"/>
<evidence type="ECO:0000313" key="1">
    <source>
        <dbReference type="EMBL" id="GCE12921.1"/>
    </source>
</evidence>
<dbReference type="OrthoDB" id="151310at2"/>
<dbReference type="EMBL" id="BIFR01000001">
    <property type="protein sequence ID" value="GCE12921.1"/>
    <property type="molecule type" value="Genomic_DNA"/>
</dbReference>
<dbReference type="InterPro" id="IPR009003">
    <property type="entry name" value="Peptidase_S1_PA"/>
</dbReference>
<reference evidence="2" key="1">
    <citation type="submission" date="2018-12" db="EMBL/GenBank/DDBJ databases">
        <title>Tengunoibacter tsumagoiensis gen. nov., sp. nov., Dictyobacter kobayashii sp. nov., D. alpinus sp. nov., and D. joshuensis sp. nov. and description of Dictyobacteraceae fam. nov. within the order Ktedonobacterales isolated from Tengu-no-mugimeshi.</title>
        <authorList>
            <person name="Wang C.M."/>
            <person name="Zheng Y."/>
            <person name="Sakai Y."/>
            <person name="Toyoda A."/>
            <person name="Minakuchi Y."/>
            <person name="Abe K."/>
            <person name="Yokota A."/>
            <person name="Yabe S."/>
        </authorList>
    </citation>
    <scope>NUCLEOTIDE SEQUENCE [LARGE SCALE GENOMIC DNA]</scope>
    <source>
        <strain evidence="2">Uno3</strain>
    </source>
</reference>
<dbReference type="PRINTS" id="PR00834">
    <property type="entry name" value="PROTEASES2C"/>
</dbReference>
<dbReference type="PANTHER" id="PTHR22939">
    <property type="entry name" value="SERINE PROTEASE FAMILY S1C HTRA-RELATED"/>
    <property type="match status" value="1"/>
</dbReference>
<organism evidence="1 2">
    <name type="scientific">Tengunoibacter tsumagoiensis</name>
    <dbReference type="NCBI Taxonomy" id="2014871"/>
    <lineage>
        <taxon>Bacteria</taxon>
        <taxon>Bacillati</taxon>
        <taxon>Chloroflexota</taxon>
        <taxon>Ktedonobacteria</taxon>
        <taxon>Ktedonobacterales</taxon>
        <taxon>Dictyobacteraceae</taxon>
        <taxon>Tengunoibacter</taxon>
    </lineage>
</organism>